<proteinExistence type="predicted"/>
<dbReference type="Proteomes" id="UP001524547">
    <property type="component" value="Unassembled WGS sequence"/>
</dbReference>
<protein>
    <submittedName>
        <fullName evidence="1">FMN-binding negative transcriptional regulator</fullName>
    </submittedName>
</protein>
<dbReference type="InterPro" id="IPR012349">
    <property type="entry name" value="Split_barrel_FMN-bd"/>
</dbReference>
<dbReference type="SUPFAM" id="SSF50475">
    <property type="entry name" value="FMN-binding split barrel"/>
    <property type="match status" value="1"/>
</dbReference>
<reference evidence="1 2" key="1">
    <citation type="submission" date="2022-06" db="EMBL/GenBank/DDBJ databases">
        <title>Rhizosaccharibacter gen. nov. sp. nov. KSS12, endophytic bacteria isolated from sugarcane.</title>
        <authorList>
            <person name="Pitiwittayakul N."/>
        </authorList>
    </citation>
    <scope>NUCLEOTIDE SEQUENCE [LARGE SCALE GENOMIC DNA]</scope>
    <source>
        <strain evidence="1 2">KSS12</strain>
    </source>
</reference>
<dbReference type="EMBL" id="JAMZEJ010000009">
    <property type="protein sequence ID" value="MCQ8242089.1"/>
    <property type="molecule type" value="Genomic_DNA"/>
</dbReference>
<dbReference type="PANTHER" id="PTHR35802">
    <property type="entry name" value="PROTEASE SYNTHASE AND SPORULATION PROTEIN PAI 2"/>
    <property type="match status" value="1"/>
</dbReference>
<keyword evidence="2" id="KW-1185">Reference proteome</keyword>
<name>A0ABT1W0G2_9PROT</name>
<evidence type="ECO:0000313" key="2">
    <source>
        <dbReference type="Proteomes" id="UP001524547"/>
    </source>
</evidence>
<evidence type="ECO:0000313" key="1">
    <source>
        <dbReference type="EMBL" id="MCQ8242089.1"/>
    </source>
</evidence>
<dbReference type="InterPro" id="IPR007396">
    <property type="entry name" value="TR_PAI2-type"/>
</dbReference>
<sequence length="214" mass="23467">MFIPDEYRLSDAAQALALAREIRTGSLLVCDDSGVPDASHLPFLFDADGADPVTGAGAVLTGHVDRRNPQWRALRARPDCRVAFLSPQAHVSPSWYGTRPRAPTWLYVAIHVRGRATLVEDGSSLRRMVERLSTELEPGHSPWNVDQIVPYTERLMNHIVGFTVAVDRVDAQIRLGQTNTPDDRRRVLAGLDAGDAQARAVAGLIRRLAPFDGG</sequence>
<accession>A0ABT1W0G2</accession>
<dbReference type="PIRSF" id="PIRSF010372">
    <property type="entry name" value="PaiB"/>
    <property type="match status" value="1"/>
</dbReference>
<gene>
    <name evidence="1" type="ORF">NFI88_14715</name>
</gene>
<comment type="caution">
    <text evidence="1">The sequence shown here is derived from an EMBL/GenBank/DDBJ whole genome shotgun (WGS) entry which is preliminary data.</text>
</comment>
<dbReference type="Gene3D" id="2.30.110.10">
    <property type="entry name" value="Electron Transport, Fmn-binding Protein, Chain A"/>
    <property type="match status" value="1"/>
</dbReference>
<dbReference type="PANTHER" id="PTHR35802:SF1">
    <property type="entry name" value="PROTEASE SYNTHASE AND SPORULATION PROTEIN PAI 2"/>
    <property type="match status" value="1"/>
</dbReference>
<organism evidence="1 2">
    <name type="scientific">Rhizosaccharibacter radicis</name>
    <dbReference type="NCBI Taxonomy" id="2782605"/>
    <lineage>
        <taxon>Bacteria</taxon>
        <taxon>Pseudomonadati</taxon>
        <taxon>Pseudomonadota</taxon>
        <taxon>Alphaproteobacteria</taxon>
        <taxon>Acetobacterales</taxon>
        <taxon>Acetobacteraceae</taxon>
        <taxon>Rhizosaccharibacter</taxon>
    </lineage>
</organism>
<dbReference type="RefSeq" id="WP_422920843.1">
    <property type="nucleotide sequence ID" value="NZ_JAMZEJ010000009.1"/>
</dbReference>
<dbReference type="Pfam" id="PF04299">
    <property type="entry name" value="FMN_bind_2"/>
    <property type="match status" value="1"/>
</dbReference>